<keyword evidence="1" id="KW-0812">Transmembrane</keyword>
<sequence length="117" mass="13339">MKLAILNTTHSYFLQDDNLVLFLTFSVAGVDSLLIFRILLSRSFAGIFQANYRCFMLISGCVFAWSFSSSYEHSFSKVTFVPIASCSMSHALCIRSTQLQNNFFCSRIFIIIPDCYK</sequence>
<feature type="transmembrane region" description="Helical" evidence="1">
    <location>
        <begin position="52"/>
        <end position="71"/>
    </location>
</feature>
<dbReference type="InParanoid" id="A0A024G7Z0"/>
<protein>
    <submittedName>
        <fullName evidence="2">Uncharacterized protein</fullName>
    </submittedName>
</protein>
<feature type="transmembrane region" description="Helical" evidence="1">
    <location>
        <begin position="20"/>
        <end position="40"/>
    </location>
</feature>
<dbReference type="AlphaFoldDB" id="A0A024G7Z0"/>
<reference evidence="2 3" key="1">
    <citation type="submission" date="2012-05" db="EMBL/GenBank/DDBJ databases">
        <title>Recombination and specialization in a pathogen metapopulation.</title>
        <authorList>
            <person name="Gardiner A."/>
            <person name="Kemen E."/>
            <person name="Schultz-Larsen T."/>
            <person name="MacLean D."/>
            <person name="Van Oosterhout C."/>
            <person name="Jones J.D.G."/>
        </authorList>
    </citation>
    <scope>NUCLEOTIDE SEQUENCE [LARGE SCALE GENOMIC DNA]</scope>
    <source>
        <strain evidence="2 3">Ac Nc2</strain>
    </source>
</reference>
<accession>A0A024G7Z0</accession>
<evidence type="ECO:0000313" key="2">
    <source>
        <dbReference type="EMBL" id="CCI42976.1"/>
    </source>
</evidence>
<organism evidence="2 3">
    <name type="scientific">Albugo candida</name>
    <dbReference type="NCBI Taxonomy" id="65357"/>
    <lineage>
        <taxon>Eukaryota</taxon>
        <taxon>Sar</taxon>
        <taxon>Stramenopiles</taxon>
        <taxon>Oomycota</taxon>
        <taxon>Peronosporomycetes</taxon>
        <taxon>Albuginales</taxon>
        <taxon>Albuginaceae</taxon>
        <taxon>Albugo</taxon>
    </lineage>
</organism>
<dbReference type="Proteomes" id="UP000053237">
    <property type="component" value="Unassembled WGS sequence"/>
</dbReference>
<keyword evidence="1" id="KW-1133">Transmembrane helix</keyword>
<gene>
    <name evidence="2" type="ORF">BN9_037600</name>
</gene>
<proteinExistence type="predicted"/>
<dbReference type="EMBL" id="CAIX01000042">
    <property type="protein sequence ID" value="CCI42976.1"/>
    <property type="molecule type" value="Genomic_DNA"/>
</dbReference>
<evidence type="ECO:0000313" key="3">
    <source>
        <dbReference type="Proteomes" id="UP000053237"/>
    </source>
</evidence>
<keyword evidence="3" id="KW-1185">Reference proteome</keyword>
<keyword evidence="1" id="KW-0472">Membrane</keyword>
<comment type="caution">
    <text evidence="2">The sequence shown here is derived from an EMBL/GenBank/DDBJ whole genome shotgun (WGS) entry which is preliminary data.</text>
</comment>
<evidence type="ECO:0000256" key="1">
    <source>
        <dbReference type="SAM" id="Phobius"/>
    </source>
</evidence>
<name>A0A024G7Z0_9STRA</name>